<dbReference type="GO" id="GO:0004029">
    <property type="term" value="F:aldehyde dehydrogenase (NAD+) activity"/>
    <property type="evidence" value="ECO:0007669"/>
    <property type="project" value="UniProtKB-EC"/>
</dbReference>
<comment type="caution">
    <text evidence="6">The sequence shown here is derived from an EMBL/GenBank/DDBJ whole genome shotgun (WGS) entry which is preliminary data.</text>
</comment>
<gene>
    <name evidence="6" type="ORF">BFW01_g1266</name>
</gene>
<evidence type="ECO:0000256" key="4">
    <source>
        <dbReference type="ARBA" id="ARBA00049194"/>
    </source>
</evidence>
<evidence type="ECO:0000256" key="2">
    <source>
        <dbReference type="ARBA" id="ARBA00023002"/>
    </source>
</evidence>
<dbReference type="InterPro" id="IPR015590">
    <property type="entry name" value="Aldehyde_DH_dom"/>
</dbReference>
<comment type="similarity">
    <text evidence="1">Belongs to the aldehyde dehydrogenase family.</text>
</comment>
<dbReference type="EC" id="1.2.1.3" evidence="3"/>
<dbReference type="EMBL" id="MDYX01000041">
    <property type="protein sequence ID" value="KAF9630704.1"/>
    <property type="molecule type" value="Genomic_DNA"/>
</dbReference>
<comment type="catalytic activity">
    <reaction evidence="4">
        <text>an aldehyde + NAD(+) + H2O = a carboxylate + NADH + 2 H(+)</text>
        <dbReference type="Rhea" id="RHEA:16185"/>
        <dbReference type="ChEBI" id="CHEBI:15377"/>
        <dbReference type="ChEBI" id="CHEBI:15378"/>
        <dbReference type="ChEBI" id="CHEBI:17478"/>
        <dbReference type="ChEBI" id="CHEBI:29067"/>
        <dbReference type="ChEBI" id="CHEBI:57540"/>
        <dbReference type="ChEBI" id="CHEBI:57945"/>
        <dbReference type="EC" id="1.2.1.3"/>
    </reaction>
</comment>
<evidence type="ECO:0000256" key="1">
    <source>
        <dbReference type="ARBA" id="ARBA00009986"/>
    </source>
</evidence>
<dbReference type="Proteomes" id="UP000627934">
    <property type="component" value="Unassembled WGS sequence"/>
</dbReference>
<name>A0A8H7IRH3_9PEZI</name>
<dbReference type="Gene3D" id="3.40.309.10">
    <property type="entry name" value="Aldehyde Dehydrogenase, Chain A, domain 2"/>
    <property type="match status" value="2"/>
</dbReference>
<keyword evidence="2" id="KW-0560">Oxidoreductase</keyword>
<organism evidence="6 7">
    <name type="scientific">Lasiodiplodia theobromae</name>
    <dbReference type="NCBI Taxonomy" id="45133"/>
    <lineage>
        <taxon>Eukaryota</taxon>
        <taxon>Fungi</taxon>
        <taxon>Dikarya</taxon>
        <taxon>Ascomycota</taxon>
        <taxon>Pezizomycotina</taxon>
        <taxon>Dothideomycetes</taxon>
        <taxon>Dothideomycetes incertae sedis</taxon>
        <taxon>Botryosphaeriales</taxon>
        <taxon>Botryosphaeriaceae</taxon>
        <taxon>Lasiodiplodia</taxon>
    </lineage>
</organism>
<evidence type="ECO:0000313" key="7">
    <source>
        <dbReference type="Proteomes" id="UP000627934"/>
    </source>
</evidence>
<dbReference type="SUPFAM" id="SSF53720">
    <property type="entry name" value="ALDH-like"/>
    <property type="match status" value="1"/>
</dbReference>
<dbReference type="Pfam" id="PF00171">
    <property type="entry name" value="Aldedh"/>
    <property type="match status" value="1"/>
</dbReference>
<reference evidence="6" key="2">
    <citation type="journal article" date="2018" name="DNA Res.">
        <title>Comparative genome and transcriptome analyses reveal adaptations to opportunistic infections in woody plant degrading pathogens of Botryosphaeriaceae.</title>
        <authorList>
            <person name="Yan J.Y."/>
            <person name="Zhao W.S."/>
            <person name="Chen Z."/>
            <person name="Xing Q.K."/>
            <person name="Zhang W."/>
            <person name="Chethana K.W.T."/>
            <person name="Xue M.F."/>
            <person name="Xu J.P."/>
            <person name="Phillips A.J.L."/>
            <person name="Wang Y."/>
            <person name="Liu J.H."/>
            <person name="Liu M."/>
            <person name="Zhou Y."/>
            <person name="Jayawardena R.S."/>
            <person name="Manawasinghe I.S."/>
            <person name="Huang J.B."/>
            <person name="Qiao G.H."/>
            <person name="Fu C.Y."/>
            <person name="Guo F.F."/>
            <person name="Dissanayake A.J."/>
            <person name="Peng Y.L."/>
            <person name="Hyde K.D."/>
            <person name="Li X.H."/>
        </authorList>
    </citation>
    <scope>NUCLEOTIDE SEQUENCE</scope>
    <source>
        <strain evidence="6">CSS-01s</strain>
    </source>
</reference>
<sequence length="193" mass="21718">MDVRVRSFTGSGGTGRLITEAAVKSNLKNVYLEKSLATMYDDADLDAAAKETQHSIAWNSGQVCMANSRIYVQNTVAEKFITMFKDNCANVKIGVFTDPGVQMCPLADESQFQSVNKYGYDKERILCRITYLSLPKNFEPMKEEIFSTVVNICTFETEEEVLQKVNDTEYGLHASVYTKDVSREIRMAGFLEV</sequence>
<reference evidence="6" key="1">
    <citation type="submission" date="2016-08" db="EMBL/GenBank/DDBJ databases">
        <authorList>
            <person name="Yan J."/>
        </authorList>
    </citation>
    <scope>NUCLEOTIDE SEQUENCE</scope>
    <source>
        <strain evidence="6">CSS-01s</strain>
    </source>
</reference>
<dbReference type="Gene3D" id="3.40.605.10">
    <property type="entry name" value="Aldehyde Dehydrogenase, Chain A, domain 1"/>
    <property type="match status" value="1"/>
</dbReference>
<dbReference type="InterPro" id="IPR016161">
    <property type="entry name" value="Ald_DH/histidinol_DH"/>
</dbReference>
<accession>A0A8H7IRH3</accession>
<dbReference type="InterPro" id="IPR016160">
    <property type="entry name" value="Ald_DH_CS_CYS"/>
</dbReference>
<feature type="domain" description="Aldehyde dehydrogenase" evidence="5">
    <location>
        <begin position="2"/>
        <end position="191"/>
    </location>
</feature>
<evidence type="ECO:0000259" key="5">
    <source>
        <dbReference type="Pfam" id="PF00171"/>
    </source>
</evidence>
<dbReference type="PROSITE" id="PS00070">
    <property type="entry name" value="ALDEHYDE_DEHYDR_CYS"/>
    <property type="match status" value="1"/>
</dbReference>
<evidence type="ECO:0000313" key="6">
    <source>
        <dbReference type="EMBL" id="KAF9630704.1"/>
    </source>
</evidence>
<dbReference type="InterPro" id="IPR016163">
    <property type="entry name" value="Ald_DH_C"/>
</dbReference>
<proteinExistence type="inferred from homology"/>
<dbReference type="AlphaFoldDB" id="A0A8H7IRH3"/>
<protein>
    <recommendedName>
        <fullName evidence="3">aldehyde dehydrogenase (NAD(+))</fullName>
        <ecNumber evidence="3">1.2.1.3</ecNumber>
    </recommendedName>
</protein>
<dbReference type="InterPro" id="IPR016162">
    <property type="entry name" value="Ald_DH_N"/>
</dbReference>
<evidence type="ECO:0000256" key="3">
    <source>
        <dbReference type="ARBA" id="ARBA00024226"/>
    </source>
</evidence>
<dbReference type="PANTHER" id="PTHR11699">
    <property type="entry name" value="ALDEHYDE DEHYDROGENASE-RELATED"/>
    <property type="match status" value="1"/>
</dbReference>